<dbReference type="SUPFAM" id="SSF74653">
    <property type="entry name" value="TolA/TonB C-terminal domain"/>
    <property type="match status" value="1"/>
</dbReference>
<dbReference type="OrthoDB" id="1522859at2"/>
<name>A0A4S4NLP9_9BACT</name>
<gene>
    <name evidence="1" type="ORF">E4021_10845</name>
</gene>
<dbReference type="RefSeq" id="WP_136459302.1">
    <property type="nucleotide sequence ID" value="NZ_SRSF01000004.1"/>
</dbReference>
<sequence>MNPDTLNSRFLLTGLLLAMLLSAAVFGFRRGYSADPKVAPERVEEAADHCGDGTAWNPMKIYGLPFSYRPKLPSEENMTLPIFPGCEGQSDYEERVFCGFRRLLAFVDDHQYQPPGSAAERVFVKVTIDQYGRMATPEVTQGADLRNRSEALRIVNLLMDRDVRWTPATRGGIPEARAFVFPFTFHGATCSL</sequence>
<keyword evidence="2" id="KW-1185">Reference proteome</keyword>
<dbReference type="Gene3D" id="3.30.1150.10">
    <property type="match status" value="1"/>
</dbReference>
<dbReference type="AlphaFoldDB" id="A0A4S4NLP9"/>
<proteinExistence type="predicted"/>
<dbReference type="Proteomes" id="UP000308528">
    <property type="component" value="Unassembled WGS sequence"/>
</dbReference>
<accession>A0A4S4NLP9</accession>
<protein>
    <recommendedName>
        <fullName evidence="3">TonB C-terminal domain-containing protein</fullName>
    </recommendedName>
</protein>
<evidence type="ECO:0000313" key="1">
    <source>
        <dbReference type="EMBL" id="THH39248.1"/>
    </source>
</evidence>
<comment type="caution">
    <text evidence="1">The sequence shown here is derived from an EMBL/GenBank/DDBJ whole genome shotgun (WGS) entry which is preliminary data.</text>
</comment>
<evidence type="ECO:0008006" key="3">
    <source>
        <dbReference type="Google" id="ProtNLM"/>
    </source>
</evidence>
<reference evidence="1 2" key="1">
    <citation type="submission" date="2019-04" db="EMBL/GenBank/DDBJ databases">
        <title>Lewinella litorea sp. nov., isolated from a marine sand.</title>
        <authorList>
            <person name="Yoon J.-H."/>
        </authorList>
    </citation>
    <scope>NUCLEOTIDE SEQUENCE [LARGE SCALE GENOMIC DNA]</scope>
    <source>
        <strain evidence="1 2">HSMS-39</strain>
    </source>
</reference>
<evidence type="ECO:0000313" key="2">
    <source>
        <dbReference type="Proteomes" id="UP000308528"/>
    </source>
</evidence>
<organism evidence="1 2">
    <name type="scientific">Neolewinella litorea</name>
    <dbReference type="NCBI Taxonomy" id="2562452"/>
    <lineage>
        <taxon>Bacteria</taxon>
        <taxon>Pseudomonadati</taxon>
        <taxon>Bacteroidota</taxon>
        <taxon>Saprospiria</taxon>
        <taxon>Saprospirales</taxon>
        <taxon>Lewinellaceae</taxon>
        <taxon>Neolewinella</taxon>
    </lineage>
</organism>
<dbReference type="EMBL" id="SRSF01000004">
    <property type="protein sequence ID" value="THH39248.1"/>
    <property type="molecule type" value="Genomic_DNA"/>
</dbReference>